<feature type="transmembrane region" description="Helical" evidence="5">
    <location>
        <begin position="498"/>
        <end position="515"/>
    </location>
</feature>
<dbReference type="VEuPathDB" id="PlasmoDB:PRELSG_1132800"/>
<feature type="transmembrane region" description="Helical" evidence="5">
    <location>
        <begin position="553"/>
        <end position="575"/>
    </location>
</feature>
<comment type="subcellular location">
    <subcellularLocation>
        <location evidence="1">Membrane</location>
        <topology evidence="1">Multi-pass membrane protein</topology>
    </subcellularLocation>
</comment>
<feature type="transmembrane region" description="Helical" evidence="5">
    <location>
        <begin position="340"/>
        <end position="357"/>
    </location>
</feature>
<keyword evidence="4 5" id="KW-0472">Membrane</keyword>
<feature type="transmembrane region" description="Helical" evidence="5">
    <location>
        <begin position="272"/>
        <end position="291"/>
    </location>
</feature>
<evidence type="ECO:0000313" key="7">
    <source>
        <dbReference type="Proteomes" id="UP000220158"/>
    </source>
</evidence>
<keyword evidence="2 5" id="KW-0812">Transmembrane</keyword>
<dbReference type="AlphaFoldDB" id="A0A1J1HC35"/>
<feature type="transmembrane region" description="Helical" evidence="5">
    <location>
        <begin position="222"/>
        <end position="238"/>
    </location>
</feature>
<feature type="transmembrane region" description="Helical" evidence="5">
    <location>
        <begin position="395"/>
        <end position="415"/>
    </location>
</feature>
<dbReference type="GO" id="GO:0006506">
    <property type="term" value="P:GPI anchor biosynthetic process"/>
    <property type="evidence" value="ECO:0007669"/>
    <property type="project" value="InterPro"/>
</dbReference>
<feature type="transmembrane region" description="Helical" evidence="5">
    <location>
        <begin position="165"/>
        <end position="184"/>
    </location>
</feature>
<dbReference type="GO" id="GO:0072659">
    <property type="term" value="P:protein localization to plasma membrane"/>
    <property type="evidence" value="ECO:0007669"/>
    <property type="project" value="TreeGrafter"/>
</dbReference>
<feature type="transmembrane region" description="Helical" evidence="5">
    <location>
        <begin position="620"/>
        <end position="641"/>
    </location>
</feature>
<dbReference type="GO" id="GO:0005783">
    <property type="term" value="C:endoplasmic reticulum"/>
    <property type="evidence" value="ECO:0007669"/>
    <property type="project" value="TreeGrafter"/>
</dbReference>
<feature type="transmembrane region" description="Helical" evidence="5">
    <location>
        <begin position="435"/>
        <end position="457"/>
    </location>
</feature>
<feature type="transmembrane region" description="Helical" evidence="5">
    <location>
        <begin position="369"/>
        <end position="388"/>
    </location>
</feature>
<evidence type="ECO:0000256" key="5">
    <source>
        <dbReference type="SAM" id="Phobius"/>
    </source>
</evidence>
<feature type="transmembrane region" description="Helical" evidence="5">
    <location>
        <begin position="595"/>
        <end position="613"/>
    </location>
</feature>
<evidence type="ECO:0000256" key="3">
    <source>
        <dbReference type="ARBA" id="ARBA00022989"/>
    </source>
</evidence>
<evidence type="ECO:0000313" key="6">
    <source>
        <dbReference type="EMBL" id="CRH00980.1"/>
    </source>
</evidence>
<accession>A0A1J1HC35</accession>
<dbReference type="EMBL" id="LN835306">
    <property type="protein sequence ID" value="CRH00980.1"/>
    <property type="molecule type" value="Genomic_DNA"/>
</dbReference>
<keyword evidence="3 5" id="KW-1133">Transmembrane helix</keyword>
<dbReference type="GO" id="GO:0032216">
    <property type="term" value="F:glucosaminyl-phosphatidylinositol O-acyltransferase activity"/>
    <property type="evidence" value="ECO:0007669"/>
    <property type="project" value="TreeGrafter"/>
</dbReference>
<evidence type="ECO:0000256" key="1">
    <source>
        <dbReference type="ARBA" id="ARBA00004141"/>
    </source>
</evidence>
<dbReference type="Proteomes" id="UP000220158">
    <property type="component" value="Chromosome 11"/>
</dbReference>
<feature type="transmembrane region" description="Helical" evidence="5">
    <location>
        <begin position="196"/>
        <end position="216"/>
    </location>
</feature>
<keyword evidence="7" id="KW-1185">Reference proteome</keyword>
<dbReference type="OrthoDB" id="15270at2759"/>
<dbReference type="InterPro" id="IPR009447">
    <property type="entry name" value="PIGW/GWT1"/>
</dbReference>
<dbReference type="OMA" id="CNANYIC"/>
<sequence>MTNINIFVYLFICPINLLYILDTPCYIHNLNKKIKNKNLFIYGDKIKNGKYSLHYEEYVYEVSKVYYDIILKNKKQIRNNQENNYDLIKNNNDYQLKEVRSDKDKIHLFYEKEKNKVEIQIDKINNVANYLDLFKNGCIYKLNDKDYTLLKNVKDSSKETMLNSYYIYIYIMFFSLCIYLEKSLFIAFPLLRKYDIIITLFIIFIPIIFFLFFYFYISTLKILVIHICLYVLFFAYYLKKKKIKIEEIYNRKMVNTKNDNYHSYTYKANFRLTNICIINICIFAVDFFFFPKHFTKSAYYGNTLMDVGIGNCIISSAYSFKKKKFESIRDHKKIIELKHIILFVLGISRLIAIRLFNYKHNVTEYGVDWNFYLTLFSTFVISNIFFVILKKVKTVFIFSCISIFLFEIFIHYFNIRSYLLLQQNRTNIFSSNKEGLFNTIGSINLFLISFAIGQYVIDDDIFPRSTNKKIYNIYGKEEKKQINLKNTKKENTKYEHQYYLLYIIYNFLNHIYLFKKKYYNIYFNIKLFLMSLLFYSFHFILNSFGIYSVRILCNANYIFITLSISLFAAGMSYSIELMLMENININILDKLNNNSLQTFLFCNILVGIFNILFKSLLYPLILAIAILILYTFLFLIFTYYLPFYSKTRTKT</sequence>
<gene>
    <name evidence="6" type="primary">GWT1</name>
    <name evidence="6" type="ORF">PRELSG_1132800</name>
</gene>
<protein>
    <submittedName>
        <fullName evidence="6">GPI-anchored wall transfer protein 1, putative</fullName>
    </submittedName>
</protein>
<dbReference type="RefSeq" id="XP_028533981.1">
    <property type="nucleotide sequence ID" value="XM_028677609.1"/>
</dbReference>
<evidence type="ECO:0000256" key="2">
    <source>
        <dbReference type="ARBA" id="ARBA00022692"/>
    </source>
</evidence>
<dbReference type="KEGG" id="prel:PRELSG_1132800"/>
<evidence type="ECO:0000256" key="4">
    <source>
        <dbReference type="ARBA" id="ARBA00023136"/>
    </source>
</evidence>
<feature type="transmembrane region" description="Helical" evidence="5">
    <location>
        <begin position="521"/>
        <end position="541"/>
    </location>
</feature>
<dbReference type="GO" id="GO:0016020">
    <property type="term" value="C:membrane"/>
    <property type="evidence" value="ECO:0007669"/>
    <property type="project" value="UniProtKB-SubCell"/>
</dbReference>
<organism evidence="6 7">
    <name type="scientific">Plasmodium relictum</name>
    <dbReference type="NCBI Taxonomy" id="85471"/>
    <lineage>
        <taxon>Eukaryota</taxon>
        <taxon>Sar</taxon>
        <taxon>Alveolata</taxon>
        <taxon>Apicomplexa</taxon>
        <taxon>Aconoidasida</taxon>
        <taxon>Haemosporida</taxon>
        <taxon>Plasmodiidae</taxon>
        <taxon>Plasmodium</taxon>
        <taxon>Plasmodium (Haemamoeba)</taxon>
    </lineage>
</organism>
<dbReference type="Pfam" id="PF06423">
    <property type="entry name" value="GWT1"/>
    <property type="match status" value="1"/>
</dbReference>
<dbReference type="PANTHER" id="PTHR20661:SF0">
    <property type="entry name" value="PHOSPHATIDYLINOSITOL-GLYCAN BIOSYNTHESIS CLASS W PROTEIN"/>
    <property type="match status" value="1"/>
</dbReference>
<dbReference type="GeneID" id="39737107"/>
<reference evidence="6 7" key="1">
    <citation type="submission" date="2015-04" db="EMBL/GenBank/DDBJ databases">
        <authorList>
            <consortium name="Pathogen Informatics"/>
        </authorList>
    </citation>
    <scope>NUCLEOTIDE SEQUENCE [LARGE SCALE GENOMIC DNA]</scope>
    <source>
        <strain evidence="6 7">SGS1</strain>
    </source>
</reference>
<dbReference type="PANTHER" id="PTHR20661">
    <property type="entry name" value="PHOSPHATIDYLINOSITOL-GLYCAN BIOSYNTHESIS CLASS W PROTEIN"/>
    <property type="match status" value="1"/>
</dbReference>
<feature type="transmembrane region" description="Helical" evidence="5">
    <location>
        <begin position="297"/>
        <end position="320"/>
    </location>
</feature>
<name>A0A1J1HC35_PLARL</name>
<proteinExistence type="predicted"/>